<dbReference type="PANTHER" id="PTHR10775">
    <property type="entry name" value="OS08G0208400 PROTEIN"/>
    <property type="match status" value="1"/>
</dbReference>
<keyword evidence="2" id="KW-1185">Reference proteome</keyword>
<accession>A0AAN8UAT3</accession>
<sequence length="107" mass="12566">MGRWSNESFTMLLKMLKEELLPDEADLPNTYYGAKKVIQNLGLSYERIDACRNDCMLYWKKDKSLDSCKVCGEFRWKVDKCNGEAKNKMGKKIASKMLRYFPLKPRL</sequence>
<proteinExistence type="predicted"/>
<protein>
    <submittedName>
        <fullName evidence="1">Uncharacterized protein</fullName>
    </submittedName>
</protein>
<gene>
    <name evidence="1" type="ORF">RDI58_000639</name>
</gene>
<dbReference type="Proteomes" id="UP001371456">
    <property type="component" value="Unassembled WGS sequence"/>
</dbReference>
<dbReference type="EMBL" id="JBANQN010000001">
    <property type="protein sequence ID" value="KAK6802855.1"/>
    <property type="molecule type" value="Genomic_DNA"/>
</dbReference>
<organism evidence="1 2">
    <name type="scientific">Solanum bulbocastanum</name>
    <name type="common">Wild potato</name>
    <dbReference type="NCBI Taxonomy" id="147425"/>
    <lineage>
        <taxon>Eukaryota</taxon>
        <taxon>Viridiplantae</taxon>
        <taxon>Streptophyta</taxon>
        <taxon>Embryophyta</taxon>
        <taxon>Tracheophyta</taxon>
        <taxon>Spermatophyta</taxon>
        <taxon>Magnoliopsida</taxon>
        <taxon>eudicotyledons</taxon>
        <taxon>Gunneridae</taxon>
        <taxon>Pentapetalae</taxon>
        <taxon>asterids</taxon>
        <taxon>lamiids</taxon>
        <taxon>Solanales</taxon>
        <taxon>Solanaceae</taxon>
        <taxon>Solanoideae</taxon>
        <taxon>Solaneae</taxon>
        <taxon>Solanum</taxon>
    </lineage>
</organism>
<dbReference type="AlphaFoldDB" id="A0AAN8UAT3"/>
<comment type="caution">
    <text evidence="1">The sequence shown here is derived from an EMBL/GenBank/DDBJ whole genome shotgun (WGS) entry which is preliminary data.</text>
</comment>
<reference evidence="1 2" key="1">
    <citation type="submission" date="2024-02" db="EMBL/GenBank/DDBJ databases">
        <title>de novo genome assembly of Solanum bulbocastanum strain 11H21.</title>
        <authorList>
            <person name="Hosaka A.J."/>
        </authorList>
    </citation>
    <scope>NUCLEOTIDE SEQUENCE [LARGE SCALE GENOMIC DNA]</scope>
    <source>
        <tissue evidence="1">Young leaves</tissue>
    </source>
</reference>
<dbReference type="PANTHER" id="PTHR10775:SF158">
    <property type="entry name" value="TNP2-LIKE TRANSPOSON PROTEIN"/>
    <property type="match status" value="1"/>
</dbReference>
<name>A0AAN8UAT3_SOLBU</name>
<evidence type="ECO:0000313" key="1">
    <source>
        <dbReference type="EMBL" id="KAK6802855.1"/>
    </source>
</evidence>
<evidence type="ECO:0000313" key="2">
    <source>
        <dbReference type="Proteomes" id="UP001371456"/>
    </source>
</evidence>